<feature type="signal peptide" evidence="1">
    <location>
        <begin position="1"/>
        <end position="34"/>
    </location>
</feature>
<keyword evidence="4" id="KW-1185">Reference proteome</keyword>
<organism evidence="3 4">
    <name type="scientific">Spirilliplanes yamanashiensis</name>
    <dbReference type="NCBI Taxonomy" id="42233"/>
    <lineage>
        <taxon>Bacteria</taxon>
        <taxon>Bacillati</taxon>
        <taxon>Actinomycetota</taxon>
        <taxon>Actinomycetes</taxon>
        <taxon>Micromonosporales</taxon>
        <taxon>Micromonosporaceae</taxon>
        <taxon>Spirilliplanes</taxon>
    </lineage>
</organism>
<feature type="chain" id="PRO_5035261018" description="ARB-07466-like C-terminal domain-containing protein" evidence="1">
    <location>
        <begin position="35"/>
        <end position="194"/>
    </location>
</feature>
<dbReference type="EMBL" id="BOOY01000038">
    <property type="protein sequence ID" value="GIJ06152.1"/>
    <property type="molecule type" value="Genomic_DNA"/>
</dbReference>
<dbReference type="Pfam" id="PF26571">
    <property type="entry name" value="VldE"/>
    <property type="match status" value="1"/>
</dbReference>
<dbReference type="AlphaFoldDB" id="A0A8J3YEC3"/>
<proteinExistence type="predicted"/>
<comment type="caution">
    <text evidence="3">The sequence shown here is derived from an EMBL/GenBank/DDBJ whole genome shotgun (WGS) entry which is preliminary data.</text>
</comment>
<sequence length="194" mass="21251">MRFVPRRFLPPAVLLAATALLGTMLVTAAPPATAAPVTPAFGPAVDAYAAYAPQRTCDPTAKPGVVDVRDLLNRTYGTHSSGIGRACRTNTSEHYEGRALDYSLNVTRPADVTVANDVLAWLLATDRHGNPHAIARRLGVMYIIWNKRIWRAYRPGWGAYSCDGTPSGCHTNHIHISFSWAGARRQTTWWTARP</sequence>
<dbReference type="RefSeq" id="WP_203941336.1">
    <property type="nucleotide sequence ID" value="NZ_BAAAGJ010000014.1"/>
</dbReference>
<keyword evidence="1" id="KW-0732">Signal</keyword>
<dbReference type="InterPro" id="IPR058593">
    <property type="entry name" value="ARB_07466-like_C"/>
</dbReference>
<name>A0A8J3YEC3_9ACTN</name>
<gene>
    <name evidence="3" type="ORF">Sya03_55040</name>
</gene>
<accession>A0A8J3YEC3</accession>
<reference evidence="3" key="1">
    <citation type="submission" date="2021-01" db="EMBL/GenBank/DDBJ databases">
        <title>Whole genome shotgun sequence of Spirilliplanes yamanashiensis NBRC 15828.</title>
        <authorList>
            <person name="Komaki H."/>
            <person name="Tamura T."/>
        </authorList>
    </citation>
    <scope>NUCLEOTIDE SEQUENCE</scope>
    <source>
        <strain evidence="3">NBRC 15828</strain>
    </source>
</reference>
<feature type="domain" description="ARB-07466-like C-terminal" evidence="2">
    <location>
        <begin position="60"/>
        <end position="167"/>
    </location>
</feature>
<evidence type="ECO:0000313" key="3">
    <source>
        <dbReference type="EMBL" id="GIJ06152.1"/>
    </source>
</evidence>
<evidence type="ECO:0000313" key="4">
    <source>
        <dbReference type="Proteomes" id="UP000652013"/>
    </source>
</evidence>
<dbReference type="Proteomes" id="UP000652013">
    <property type="component" value="Unassembled WGS sequence"/>
</dbReference>
<protein>
    <recommendedName>
        <fullName evidence="2">ARB-07466-like C-terminal domain-containing protein</fullName>
    </recommendedName>
</protein>
<evidence type="ECO:0000259" key="2">
    <source>
        <dbReference type="Pfam" id="PF26571"/>
    </source>
</evidence>
<evidence type="ECO:0000256" key="1">
    <source>
        <dbReference type="SAM" id="SignalP"/>
    </source>
</evidence>